<reference evidence="1" key="1">
    <citation type="journal article" date="2015" name="Nature">
        <title>Complex archaea that bridge the gap between prokaryotes and eukaryotes.</title>
        <authorList>
            <person name="Spang A."/>
            <person name="Saw J.H."/>
            <person name="Jorgensen S.L."/>
            <person name="Zaremba-Niedzwiedzka K."/>
            <person name="Martijn J."/>
            <person name="Lind A.E."/>
            <person name="van Eijk R."/>
            <person name="Schleper C."/>
            <person name="Guy L."/>
            <person name="Ettema T.J."/>
        </authorList>
    </citation>
    <scope>NUCLEOTIDE SEQUENCE</scope>
</reference>
<proteinExistence type="predicted"/>
<organism evidence="1">
    <name type="scientific">marine sediment metagenome</name>
    <dbReference type="NCBI Taxonomy" id="412755"/>
    <lineage>
        <taxon>unclassified sequences</taxon>
        <taxon>metagenomes</taxon>
        <taxon>ecological metagenomes</taxon>
    </lineage>
</organism>
<gene>
    <name evidence="1" type="ORF">LCGC14_1949580</name>
</gene>
<dbReference type="EMBL" id="LAZR01021256">
    <property type="protein sequence ID" value="KKL85955.1"/>
    <property type="molecule type" value="Genomic_DNA"/>
</dbReference>
<evidence type="ECO:0000313" key="1">
    <source>
        <dbReference type="EMBL" id="KKL85955.1"/>
    </source>
</evidence>
<name>A0A0F9HW82_9ZZZZ</name>
<sequence length="47" mass="5357">MERLSFSETDTFGEVNKALNMLIDAYNELIKPPQKKSKKKSKKKGGK</sequence>
<protein>
    <submittedName>
        <fullName evidence="1">Uncharacterized protein</fullName>
    </submittedName>
</protein>
<accession>A0A0F9HW82</accession>
<dbReference type="AlphaFoldDB" id="A0A0F9HW82"/>
<comment type="caution">
    <text evidence="1">The sequence shown here is derived from an EMBL/GenBank/DDBJ whole genome shotgun (WGS) entry which is preliminary data.</text>
</comment>